<comment type="caution">
    <text evidence="3">The sequence shown here is derived from an EMBL/GenBank/DDBJ whole genome shotgun (WGS) entry which is preliminary data.</text>
</comment>
<name>A0A8J8W7I9_9EURO</name>
<keyword evidence="1" id="KW-0472">Membrane</keyword>
<reference evidence="3" key="1">
    <citation type="journal article" date="2020" name="Front. Microbiol.">
        <title>Gene regulatory networks of Penicillium echinulatum 2HH and Penicillium oxalicum 114-2 inferred by a computational biology approach.</title>
        <authorList>
            <person name="Lenz A.R."/>
            <person name="Galan-Vasquez E."/>
            <person name="Balbinot E."/>
            <person name="De Abreu F.P."/>
            <person name="De Oliveira N.S."/>
            <person name="Da Rosa L.O."/>
            <person name="De Avila E Silva S."/>
            <person name="Camassola M."/>
            <person name="Dillon A.J.P."/>
            <person name="Perez-Rueda E."/>
        </authorList>
    </citation>
    <scope>NUCLEOTIDE SEQUENCE</scope>
    <source>
        <strain evidence="3">S1M29</strain>
    </source>
</reference>
<dbReference type="Gene3D" id="2.60.120.10">
    <property type="entry name" value="Jelly Rolls"/>
    <property type="match status" value="1"/>
</dbReference>
<dbReference type="InterPro" id="IPR011051">
    <property type="entry name" value="RmlC_Cupin_sf"/>
</dbReference>
<evidence type="ECO:0000313" key="3">
    <source>
        <dbReference type="EMBL" id="KAF7719533.1"/>
    </source>
</evidence>
<keyword evidence="1" id="KW-0812">Transmembrane</keyword>
<evidence type="ECO:0000259" key="2">
    <source>
        <dbReference type="Pfam" id="PF07883"/>
    </source>
</evidence>
<dbReference type="AlphaFoldDB" id="A0A8J8W7I9"/>
<gene>
    <name evidence="3" type="ORF">PECM_006392</name>
</gene>
<dbReference type="InterPro" id="IPR014710">
    <property type="entry name" value="RmlC-like_jellyroll"/>
</dbReference>
<dbReference type="SUPFAM" id="SSF51182">
    <property type="entry name" value="RmlC-like cupins"/>
    <property type="match status" value="1"/>
</dbReference>
<feature type="domain" description="Cupin type-2" evidence="2">
    <location>
        <begin position="59"/>
        <end position="111"/>
    </location>
</feature>
<feature type="transmembrane region" description="Helical" evidence="1">
    <location>
        <begin position="179"/>
        <end position="197"/>
    </location>
</feature>
<evidence type="ECO:0000313" key="4">
    <source>
        <dbReference type="Proteomes" id="UP000631181"/>
    </source>
</evidence>
<dbReference type="PANTHER" id="PTHR36440">
    <property type="entry name" value="PUTATIVE (AFU_ORTHOLOGUE AFUA_8G07350)-RELATED"/>
    <property type="match status" value="1"/>
</dbReference>
<dbReference type="InterPro" id="IPR053146">
    <property type="entry name" value="QDO-like"/>
</dbReference>
<dbReference type="PANTHER" id="PTHR36440:SF1">
    <property type="entry name" value="PUTATIVE (AFU_ORTHOLOGUE AFUA_8G07350)-RELATED"/>
    <property type="match status" value="1"/>
</dbReference>
<accession>A0A8J8W7I9</accession>
<protein>
    <recommendedName>
        <fullName evidence="2">Cupin type-2 domain-containing protein</fullName>
    </recommendedName>
</protein>
<keyword evidence="4" id="KW-1185">Reference proteome</keyword>
<dbReference type="Proteomes" id="UP000631181">
    <property type="component" value="Unassembled WGS sequence"/>
</dbReference>
<dbReference type="CDD" id="cd02208">
    <property type="entry name" value="cupin_RmlC-like"/>
    <property type="match status" value="1"/>
</dbReference>
<dbReference type="OrthoDB" id="9976870at2759"/>
<dbReference type="Pfam" id="PF07883">
    <property type="entry name" value="Cupin_2"/>
    <property type="match status" value="1"/>
</dbReference>
<feature type="transmembrane region" description="Helical" evidence="1">
    <location>
        <begin position="154"/>
        <end position="173"/>
    </location>
</feature>
<dbReference type="EMBL" id="WIWV01000005">
    <property type="protein sequence ID" value="KAF7719533.1"/>
    <property type="molecule type" value="Genomic_DNA"/>
</dbReference>
<proteinExistence type="predicted"/>
<sequence length="208" mass="23249">MLSFLARHVPRTKTAHLNPLHLDAGRSSIEFKLPTDQYLVINRWPPASSTANKAIALRPPLHWHRHQTETFHVLAGAAEFTYDGRTVVKRAGQTMTVPAGVVHTFCNASTTEELAVEFVLEPRSRARDEAFFRNVQSYRDDCRKAGVARSLPQILLFNWVGGVVLALPGPAFLAKPLGIALNFFGGLILGKYILGYRESYAEYYKARV</sequence>
<organism evidence="3 4">
    <name type="scientific">Penicillium ucsense</name>
    <dbReference type="NCBI Taxonomy" id="2839758"/>
    <lineage>
        <taxon>Eukaryota</taxon>
        <taxon>Fungi</taxon>
        <taxon>Dikarya</taxon>
        <taxon>Ascomycota</taxon>
        <taxon>Pezizomycotina</taxon>
        <taxon>Eurotiomycetes</taxon>
        <taxon>Eurotiomycetidae</taxon>
        <taxon>Eurotiales</taxon>
        <taxon>Aspergillaceae</taxon>
        <taxon>Penicillium</taxon>
    </lineage>
</organism>
<dbReference type="InterPro" id="IPR013096">
    <property type="entry name" value="Cupin_2"/>
</dbReference>
<keyword evidence="1" id="KW-1133">Transmembrane helix</keyword>
<evidence type="ECO:0000256" key="1">
    <source>
        <dbReference type="SAM" id="Phobius"/>
    </source>
</evidence>